<evidence type="ECO:0000256" key="17">
    <source>
        <dbReference type="PIRSR" id="PIRSR606539-3"/>
    </source>
</evidence>
<evidence type="ECO:0000313" key="22">
    <source>
        <dbReference type="Proteomes" id="UP000515152"/>
    </source>
</evidence>
<keyword evidence="22" id="KW-1185">Reference proteome</keyword>
<evidence type="ECO:0000259" key="20">
    <source>
        <dbReference type="Pfam" id="PF16209"/>
    </source>
</evidence>
<evidence type="ECO:0000256" key="7">
    <source>
        <dbReference type="ARBA" id="ARBA00022824"/>
    </source>
</evidence>
<reference evidence="23" key="1">
    <citation type="submission" date="2025-08" db="UniProtKB">
        <authorList>
            <consortium name="RefSeq"/>
        </authorList>
    </citation>
    <scope>IDENTIFICATION</scope>
</reference>
<dbReference type="SUPFAM" id="SSF56784">
    <property type="entry name" value="HAD-like"/>
    <property type="match status" value="2"/>
</dbReference>
<feature type="binding site" evidence="17">
    <location>
        <position position="1015"/>
    </location>
    <ligand>
        <name>Mg(2+)</name>
        <dbReference type="ChEBI" id="CHEBI:18420"/>
    </ligand>
</feature>
<dbReference type="Pfam" id="PF16212">
    <property type="entry name" value="PhoLip_ATPase_C"/>
    <property type="match status" value="1"/>
</dbReference>
<feature type="transmembrane region" description="Helical" evidence="18">
    <location>
        <begin position="75"/>
        <end position="94"/>
    </location>
</feature>
<dbReference type="Gene3D" id="1.20.1110.10">
    <property type="entry name" value="Calcium-transporting ATPase, transmembrane domain"/>
    <property type="match status" value="1"/>
</dbReference>
<feature type="binding site" evidence="16">
    <location>
        <position position="874"/>
    </location>
    <ligand>
        <name>ATP</name>
        <dbReference type="ChEBI" id="CHEBI:30616"/>
    </ligand>
</feature>
<feature type="binding site" evidence="16">
    <location>
        <position position="416"/>
    </location>
    <ligand>
        <name>ATP</name>
        <dbReference type="ChEBI" id="CHEBI:30616"/>
    </ligand>
</feature>
<feature type="binding site" evidence="17">
    <location>
        <position position="414"/>
    </location>
    <ligand>
        <name>Mg(2+)</name>
        <dbReference type="ChEBI" id="CHEBI:18420"/>
    </ligand>
</feature>
<feature type="transmembrane region" description="Helical" evidence="18">
    <location>
        <begin position="1208"/>
        <end position="1233"/>
    </location>
</feature>
<keyword evidence="4 18" id="KW-0812">Transmembrane</keyword>
<feature type="binding site" evidence="16">
    <location>
        <position position="684"/>
    </location>
    <ligand>
        <name>ATP</name>
        <dbReference type="ChEBI" id="CHEBI:30616"/>
    </ligand>
</feature>
<evidence type="ECO:0000256" key="15">
    <source>
        <dbReference type="PIRSR" id="PIRSR606539-1"/>
    </source>
</evidence>
<keyword evidence="12 18" id="KW-0472">Membrane</keyword>
<feature type="binding site" evidence="16">
    <location>
        <position position="991"/>
    </location>
    <ligand>
        <name>ATP</name>
        <dbReference type="ChEBI" id="CHEBI:30616"/>
    </ligand>
</feature>
<dbReference type="GO" id="GO:0005524">
    <property type="term" value="F:ATP binding"/>
    <property type="evidence" value="ECO:0007669"/>
    <property type="project" value="UniProtKB-UniRule"/>
</dbReference>
<protein>
    <recommendedName>
        <fullName evidence="18">Phospholipid-transporting ATPase</fullName>
        <ecNumber evidence="18">7.6.2.1</ecNumber>
    </recommendedName>
</protein>
<evidence type="ECO:0000256" key="12">
    <source>
        <dbReference type="ARBA" id="ARBA00023136"/>
    </source>
</evidence>
<evidence type="ECO:0000256" key="2">
    <source>
        <dbReference type="ARBA" id="ARBA00004477"/>
    </source>
</evidence>
<feature type="region of interest" description="Disordered" evidence="19">
    <location>
        <begin position="619"/>
        <end position="682"/>
    </location>
</feature>
<dbReference type="SUPFAM" id="SSF81665">
    <property type="entry name" value="Calcium ATPase, transmembrane domain M"/>
    <property type="match status" value="1"/>
</dbReference>
<dbReference type="GO" id="GO:0000287">
    <property type="term" value="F:magnesium ion binding"/>
    <property type="evidence" value="ECO:0007669"/>
    <property type="project" value="UniProtKB-UniRule"/>
</dbReference>
<keyword evidence="7" id="KW-0256">Endoplasmic reticulum</keyword>
<feature type="domain" description="P-type ATPase N-terminal" evidence="20">
    <location>
        <begin position="43"/>
        <end position="98"/>
    </location>
</feature>
<dbReference type="InterPro" id="IPR032631">
    <property type="entry name" value="P-type_ATPase_N"/>
</dbReference>
<dbReference type="InterPro" id="IPR001757">
    <property type="entry name" value="P_typ_ATPase"/>
</dbReference>
<keyword evidence="10 18" id="KW-1278">Translocase</keyword>
<dbReference type="InterPro" id="IPR044492">
    <property type="entry name" value="P_typ_ATPase_HD_dom"/>
</dbReference>
<feature type="binding site" evidence="16">
    <location>
        <position position="750"/>
    </location>
    <ligand>
        <name>ATP</name>
        <dbReference type="ChEBI" id="CHEBI:30616"/>
    </ligand>
</feature>
<evidence type="ECO:0000256" key="4">
    <source>
        <dbReference type="ARBA" id="ARBA00022692"/>
    </source>
</evidence>
<name>A0A6P3W085_CLUHA</name>
<evidence type="ECO:0000256" key="9">
    <source>
        <dbReference type="ARBA" id="ARBA00022842"/>
    </source>
</evidence>
<keyword evidence="5 17" id="KW-0479">Metal-binding</keyword>
<evidence type="ECO:0000256" key="14">
    <source>
        <dbReference type="ARBA" id="ARBA00050913"/>
    </source>
</evidence>
<dbReference type="FunFam" id="3.40.50.1000:FF:000023">
    <property type="entry name" value="Phospholipid-transporting ATPase"/>
    <property type="match status" value="1"/>
</dbReference>
<evidence type="ECO:0000313" key="23">
    <source>
        <dbReference type="RefSeq" id="XP_012685896.2"/>
    </source>
</evidence>
<comment type="subcellular location">
    <subcellularLocation>
        <location evidence="2">Endoplasmic reticulum membrane</location>
        <topology evidence="2">Multi-pass membrane protein</topology>
    </subcellularLocation>
    <subcellularLocation>
        <location evidence="18">Membrane</location>
        <topology evidence="18">Multi-pass membrane protein</topology>
    </subcellularLocation>
</comment>
<feature type="region of interest" description="Disordered" evidence="19">
    <location>
        <begin position="1308"/>
        <end position="1339"/>
    </location>
</feature>
<dbReference type="CDD" id="cd02073">
    <property type="entry name" value="P-type_ATPase_APLT_Dnf-like"/>
    <property type="match status" value="1"/>
</dbReference>
<feature type="binding site" evidence="16">
    <location>
        <position position="414"/>
    </location>
    <ligand>
        <name>ATP</name>
        <dbReference type="ChEBI" id="CHEBI:30616"/>
    </ligand>
</feature>
<dbReference type="GO" id="GO:0005789">
    <property type="term" value="C:endoplasmic reticulum membrane"/>
    <property type="evidence" value="ECO:0007669"/>
    <property type="project" value="UniProtKB-SubCell"/>
</dbReference>
<dbReference type="EC" id="7.6.2.1" evidence="18"/>
<dbReference type="InterPro" id="IPR018303">
    <property type="entry name" value="ATPase_P-typ_P_site"/>
</dbReference>
<feature type="transmembrane region" description="Helical" evidence="18">
    <location>
        <begin position="100"/>
        <end position="117"/>
    </location>
</feature>
<feature type="transmembrane region" description="Helical" evidence="18">
    <location>
        <begin position="294"/>
        <end position="319"/>
    </location>
</feature>
<evidence type="ECO:0000256" key="1">
    <source>
        <dbReference type="ARBA" id="ARBA00001946"/>
    </source>
</evidence>
<dbReference type="SUPFAM" id="SSF81653">
    <property type="entry name" value="Calcium ATPase, transduction domain A"/>
    <property type="match status" value="1"/>
</dbReference>
<feature type="compositionally biased region" description="Pro residues" evidence="19">
    <location>
        <begin position="1321"/>
        <end position="1330"/>
    </location>
</feature>
<feature type="binding site" evidence="16">
    <location>
        <position position="415"/>
    </location>
    <ligand>
        <name>ATP</name>
        <dbReference type="ChEBI" id="CHEBI:30616"/>
    </ligand>
</feature>
<evidence type="ECO:0000256" key="6">
    <source>
        <dbReference type="ARBA" id="ARBA00022741"/>
    </source>
</evidence>
<evidence type="ECO:0000256" key="13">
    <source>
        <dbReference type="ARBA" id="ARBA00034036"/>
    </source>
</evidence>
<keyword evidence="6 16" id="KW-0547">Nucleotide-binding</keyword>
<dbReference type="NCBIfam" id="TIGR01494">
    <property type="entry name" value="ATPase_P-type"/>
    <property type="match status" value="1"/>
</dbReference>
<evidence type="ECO:0000256" key="16">
    <source>
        <dbReference type="PIRSR" id="PIRSR606539-2"/>
    </source>
</evidence>
<feature type="domain" description="P-type ATPase C-terminal" evidence="21">
    <location>
        <begin position="1037"/>
        <end position="1281"/>
    </location>
</feature>
<evidence type="ECO:0000256" key="8">
    <source>
        <dbReference type="ARBA" id="ARBA00022840"/>
    </source>
</evidence>
<dbReference type="Pfam" id="PF16209">
    <property type="entry name" value="PhoLip_ATPase_N"/>
    <property type="match status" value="1"/>
</dbReference>
<dbReference type="KEGG" id="char:105902775"/>
<sequence>MKWTDPVASIRRRWGRHRQEQEGAVRTLVSNLPYEDLKKKDHPNCQYKSNVIKTTKYTLWSFVPKNLYEQFHRVANLYFVGLAVLNFVPVVNAFQPEVALIPICVILALTAFKDGWVDLRRFQMDQKLNNLPCLVYSRIETGFVERRWKDVRVGDFIKVVSNEIIPADILLLHTSNPDSVCLMETANLDGETNLKQRKVVPGFSAPNSPFKPGGFKSTVVCERPNNDLNHFSGYIEKPDKKKLGFGIDSLLLRGCTTRNTDESSGIVVYAGHETKSMLNNSGARYKRSKLERKLNADVLYCVLLLFSMCLIGALGHAIWLETFSDVPLYMVPDSEGRFIPPTLAGFYMFFTMIILLQVLIPISLYVSIELVKMGQVFFITQDLDLYHEETDTRIQCQALNITEDLGQIQHVFSDKTGTLTENKMVFRRCTITGTEYSHSENAVRLAVLGETDASEDEVTLFQQRRKRRQPSLFAEDPGEAAGRCHDAQADVASYQSSKVAAGVHSDLAFSSPLETEVVPDRKLLQVVLEADRLREGGSLDQGLNQGLERSLYLDFFVALAICNTVVVSTATAQRQRVKGRRNSYAPQTVWGRLRGFLKKTGSPWSASKFVAGKQEPLADPFAADEEPPDISDTPDIYTTTPEGGNPKTQSEVTSNQAQRQRPDPTRPGSASPDDVCYESQSPDESALVHAARAYGSTLLERTPDRVTVLLPHGTLLSYEVLDILTFDSTRKRMSVLVRHPHTDEIILYTKGADSAVMEILEDPAGESVSQCELRKRVCSNTQRHLDMYARDGLRTLCFAKRVVSQKAYEDWSLIRQQAISAIANKEKLLMDTAILLETNLTLIGATGIEDRLQENVPETIEALREAGMQVWVLTGDKTETAVNIAYACKLLDHKDLVFTLNTNNKAVCQSILESTLEEVRRYGPDPVFRGLGEGFGVQASGDLGEDPTIGLVIDGRTLSLVLEEEDLRSKFVELCRHCRSVLCCRVTPLQKSTVVKLVRDKLRVMTLAIGDGANDVNMIQAADVGIGIFGQEGMQAVMASDFAISRFKHLRRLLLVHGHWCYSRLSNMVIYFFYKNLAYVALLFWYQFFCGFSGTAMIDYWLMIFFNLFFTSVPPIMHGIMDQDASKTTLLSFPELYKIGQHSEGYRRSAFWIAMLDAFYQSLVCFFIPYLTYQGSDIDIFSFGNPMNTVSLFTIILHLAIEINAWTVVHWVTMLGSVLLYFGVTLAFSAICVTCNPPSDPYWIMQQQMADPMFYLVCLITVVVALLPKYTLQVLRGTLAPPPLLYARQLERQPPSGEEQIRIDVSQAPPDPRFTLSGLSSPPPSSPPSPIQTRHPQKL</sequence>
<dbReference type="SFLD" id="SFLDS00003">
    <property type="entry name" value="Haloacid_Dehalogenase"/>
    <property type="match status" value="1"/>
</dbReference>
<dbReference type="SFLD" id="SFLDG00002">
    <property type="entry name" value="C1.7:_P-type_atpase_like"/>
    <property type="match status" value="1"/>
</dbReference>
<dbReference type="Proteomes" id="UP000515152">
    <property type="component" value="Chromosome 20"/>
</dbReference>
<dbReference type="GO" id="GO:0005886">
    <property type="term" value="C:plasma membrane"/>
    <property type="evidence" value="ECO:0007669"/>
    <property type="project" value="TreeGrafter"/>
</dbReference>
<dbReference type="PANTHER" id="PTHR24092:SF79">
    <property type="entry name" value="PHOSPHOLIPID-TRANSPORTING ATPASE VB"/>
    <property type="match status" value="1"/>
</dbReference>
<feature type="transmembrane region" description="Helical" evidence="18">
    <location>
        <begin position="1150"/>
        <end position="1171"/>
    </location>
</feature>
<feature type="transmembrane region" description="Helical" evidence="18">
    <location>
        <begin position="339"/>
        <end position="366"/>
    </location>
</feature>
<feature type="binding site" evidence="16">
    <location>
        <position position="794"/>
    </location>
    <ligand>
        <name>ATP</name>
        <dbReference type="ChEBI" id="CHEBI:30616"/>
    </ligand>
</feature>
<dbReference type="InterPro" id="IPR032630">
    <property type="entry name" value="P_typ_ATPase_c"/>
</dbReference>
<gene>
    <name evidence="23" type="primary">atp10b</name>
</gene>
<feature type="binding site" evidence="16">
    <location>
        <position position="1015"/>
    </location>
    <ligand>
        <name>ATP</name>
        <dbReference type="ChEBI" id="CHEBI:30616"/>
    </ligand>
</feature>
<evidence type="ECO:0000256" key="18">
    <source>
        <dbReference type="RuleBase" id="RU362033"/>
    </source>
</evidence>
<comment type="catalytic activity">
    <reaction evidence="13 18">
        <text>ATP + H2O + phospholipidSide 1 = ADP + phosphate + phospholipidSide 2.</text>
        <dbReference type="EC" id="7.6.2.1"/>
    </reaction>
</comment>
<feature type="transmembrane region" description="Helical" evidence="18">
    <location>
        <begin position="1069"/>
        <end position="1088"/>
    </location>
</feature>
<feature type="transmembrane region" description="Helical" evidence="18">
    <location>
        <begin position="1253"/>
        <end position="1272"/>
    </location>
</feature>
<dbReference type="Gene3D" id="3.40.1110.10">
    <property type="entry name" value="Calcium-transporting ATPase, cytoplasmic domain N"/>
    <property type="match status" value="2"/>
</dbReference>
<proteinExistence type="inferred from homology"/>
<feature type="active site" description="4-aspartylphosphate intermediate" evidence="15">
    <location>
        <position position="414"/>
    </location>
</feature>
<dbReference type="GO" id="GO:0016887">
    <property type="term" value="F:ATP hydrolysis activity"/>
    <property type="evidence" value="ECO:0007669"/>
    <property type="project" value="InterPro"/>
</dbReference>
<evidence type="ECO:0000256" key="5">
    <source>
        <dbReference type="ARBA" id="ARBA00022723"/>
    </source>
</evidence>
<dbReference type="InterPro" id="IPR006539">
    <property type="entry name" value="P-type_ATPase_IV"/>
</dbReference>
<feature type="binding site" evidence="16">
    <location>
        <position position="875"/>
    </location>
    <ligand>
        <name>ATP</name>
        <dbReference type="ChEBI" id="CHEBI:30616"/>
    </ligand>
</feature>
<organism evidence="22 23">
    <name type="scientific">Clupea harengus</name>
    <name type="common">Atlantic herring</name>
    <dbReference type="NCBI Taxonomy" id="7950"/>
    <lineage>
        <taxon>Eukaryota</taxon>
        <taxon>Metazoa</taxon>
        <taxon>Chordata</taxon>
        <taxon>Craniata</taxon>
        <taxon>Vertebrata</taxon>
        <taxon>Euteleostomi</taxon>
        <taxon>Actinopterygii</taxon>
        <taxon>Neopterygii</taxon>
        <taxon>Teleostei</taxon>
        <taxon>Clupei</taxon>
        <taxon>Clupeiformes</taxon>
        <taxon>Clupeoidei</taxon>
        <taxon>Clupeidae</taxon>
        <taxon>Clupea</taxon>
    </lineage>
</organism>
<evidence type="ECO:0000256" key="11">
    <source>
        <dbReference type="ARBA" id="ARBA00022989"/>
    </source>
</evidence>
<dbReference type="RefSeq" id="XP_012685896.2">
    <property type="nucleotide sequence ID" value="XM_012830442.3"/>
</dbReference>
<dbReference type="InterPro" id="IPR023214">
    <property type="entry name" value="HAD_sf"/>
</dbReference>
<keyword evidence="8 16" id="KW-0067">ATP-binding</keyword>
<accession>A0A6P3W085</accession>
<keyword evidence="9 17" id="KW-0460">Magnesium</keyword>
<dbReference type="InterPro" id="IPR008250">
    <property type="entry name" value="ATPase_P-typ_transduc_dom_A_sf"/>
</dbReference>
<dbReference type="Gene3D" id="3.40.50.1000">
    <property type="entry name" value="HAD superfamily/HAD-like"/>
    <property type="match status" value="2"/>
</dbReference>
<dbReference type="SUPFAM" id="SSF81660">
    <property type="entry name" value="Metal cation-transporting ATPase, ATP-binding domain N"/>
    <property type="match status" value="1"/>
</dbReference>
<dbReference type="Gene3D" id="2.70.150.10">
    <property type="entry name" value="Calcium-transporting ATPase, cytoplasmic transduction domain A"/>
    <property type="match status" value="1"/>
</dbReference>
<dbReference type="CTD" id="23120"/>
<dbReference type="InterPro" id="IPR036412">
    <property type="entry name" value="HAD-like_sf"/>
</dbReference>
<evidence type="ECO:0000259" key="21">
    <source>
        <dbReference type="Pfam" id="PF16212"/>
    </source>
</evidence>
<evidence type="ECO:0000256" key="19">
    <source>
        <dbReference type="SAM" id="MobiDB-lite"/>
    </source>
</evidence>
<feature type="binding site" evidence="16">
    <location>
        <position position="876"/>
    </location>
    <ligand>
        <name>ATP</name>
        <dbReference type="ChEBI" id="CHEBI:30616"/>
    </ligand>
</feature>
<dbReference type="InterPro" id="IPR023299">
    <property type="entry name" value="ATPase_P-typ_cyto_dom_N"/>
</dbReference>
<feature type="transmembrane region" description="Helical" evidence="18">
    <location>
        <begin position="1183"/>
        <end position="1201"/>
    </location>
</feature>
<comment type="cofactor">
    <cofactor evidence="1 17">
        <name>Mg(2+)</name>
        <dbReference type="ChEBI" id="CHEBI:18420"/>
    </cofactor>
</comment>
<dbReference type="PRINTS" id="PR00119">
    <property type="entry name" value="CATATPASE"/>
</dbReference>
<feature type="binding site" evidence="16">
    <location>
        <position position="985"/>
    </location>
    <ligand>
        <name>ATP</name>
        <dbReference type="ChEBI" id="CHEBI:30616"/>
    </ligand>
</feature>
<evidence type="ECO:0000256" key="10">
    <source>
        <dbReference type="ARBA" id="ARBA00022967"/>
    </source>
</evidence>
<feature type="binding site" evidence="17">
    <location>
        <position position="416"/>
    </location>
    <ligand>
        <name>Mg(2+)</name>
        <dbReference type="ChEBI" id="CHEBI:18420"/>
    </ligand>
</feature>
<dbReference type="NCBIfam" id="TIGR01652">
    <property type="entry name" value="ATPase-Plipid"/>
    <property type="match status" value="2"/>
</dbReference>
<keyword evidence="11 18" id="KW-1133">Transmembrane helix</keyword>
<dbReference type="FunFam" id="3.40.1110.10:FF:000009">
    <property type="entry name" value="Phospholipid-transporting ATPase"/>
    <property type="match status" value="1"/>
</dbReference>
<feature type="binding site" evidence="16">
    <location>
        <position position="726"/>
    </location>
    <ligand>
        <name>ATP</name>
        <dbReference type="ChEBI" id="CHEBI:30616"/>
    </ligand>
</feature>
<dbReference type="GO" id="GO:0140327">
    <property type="term" value="F:flippase activity"/>
    <property type="evidence" value="ECO:0007669"/>
    <property type="project" value="UniProtKB-ARBA"/>
</dbReference>
<evidence type="ECO:0000256" key="3">
    <source>
        <dbReference type="ARBA" id="ARBA00008109"/>
    </source>
</evidence>
<dbReference type="GeneID" id="105902775"/>
<comment type="similarity">
    <text evidence="3 18">Belongs to the cation transport ATPase (P-type) (TC 3.A.3) family. Type IV subfamily.</text>
</comment>
<dbReference type="GO" id="GO:0045332">
    <property type="term" value="P:phospholipid translocation"/>
    <property type="evidence" value="ECO:0007669"/>
    <property type="project" value="TreeGrafter"/>
</dbReference>
<feature type="binding site" evidence="17">
    <location>
        <position position="1011"/>
    </location>
    <ligand>
        <name>Mg(2+)</name>
        <dbReference type="ChEBI" id="CHEBI:18420"/>
    </ligand>
</feature>
<feature type="binding site" evidence="16">
    <location>
        <position position="1014"/>
    </location>
    <ligand>
        <name>ATP</name>
        <dbReference type="ChEBI" id="CHEBI:30616"/>
    </ligand>
</feature>
<feature type="transmembrane region" description="Helical" evidence="18">
    <location>
        <begin position="1100"/>
        <end position="1117"/>
    </location>
</feature>
<dbReference type="Pfam" id="PF13246">
    <property type="entry name" value="Cation_ATPase"/>
    <property type="match status" value="1"/>
</dbReference>
<dbReference type="OrthoDB" id="377733at2759"/>
<dbReference type="InterPro" id="IPR023298">
    <property type="entry name" value="ATPase_P-typ_TM_dom_sf"/>
</dbReference>
<dbReference type="FunFam" id="2.70.150.10:FF:000022">
    <property type="entry name" value="Phospholipid-transporting ATPase"/>
    <property type="match status" value="1"/>
</dbReference>
<dbReference type="PANTHER" id="PTHR24092">
    <property type="entry name" value="PROBABLE PHOSPHOLIPID-TRANSPORTING ATPASE"/>
    <property type="match status" value="1"/>
</dbReference>
<comment type="catalytic activity">
    <reaction evidence="14">
        <text>a beta-D-glucosyl-(1&lt;-&gt;1')-N-acylsphing-4-enine(out) + ATP + H2O = a beta-D-glucosyl-(1&lt;-&gt;1')-N-acylsphing-4-enine(in) + ADP + phosphate + H(+)</text>
        <dbReference type="Rhea" id="RHEA:66036"/>
        <dbReference type="ChEBI" id="CHEBI:15377"/>
        <dbReference type="ChEBI" id="CHEBI:15378"/>
        <dbReference type="ChEBI" id="CHEBI:22801"/>
        <dbReference type="ChEBI" id="CHEBI:30616"/>
        <dbReference type="ChEBI" id="CHEBI:43474"/>
        <dbReference type="ChEBI" id="CHEBI:456216"/>
    </reaction>
    <physiologicalReaction direction="left-to-right" evidence="14">
        <dbReference type="Rhea" id="RHEA:66037"/>
    </physiologicalReaction>
</comment>
<dbReference type="PROSITE" id="PS00154">
    <property type="entry name" value="ATPASE_E1_E2"/>
    <property type="match status" value="1"/>
</dbReference>
<dbReference type="SFLD" id="SFLDF00027">
    <property type="entry name" value="p-type_atpase"/>
    <property type="match status" value="1"/>
</dbReference>
<feature type="compositionally biased region" description="Polar residues" evidence="19">
    <location>
        <begin position="636"/>
        <end position="659"/>
    </location>
</feature>